<evidence type="ECO:0008006" key="3">
    <source>
        <dbReference type="Google" id="ProtNLM"/>
    </source>
</evidence>
<dbReference type="EMBL" id="CP003379">
    <property type="protein sequence ID" value="AFL86813.1"/>
    <property type="molecule type" value="Genomic_DNA"/>
</dbReference>
<gene>
    <name evidence="1" type="ordered locus">Terro_0471</name>
</gene>
<proteinExistence type="predicted"/>
<accession>I3ZC45</accession>
<evidence type="ECO:0000313" key="2">
    <source>
        <dbReference type="Proteomes" id="UP000006056"/>
    </source>
</evidence>
<keyword evidence="2" id="KW-1185">Reference proteome</keyword>
<reference evidence="1 2" key="1">
    <citation type="submission" date="2012-06" db="EMBL/GenBank/DDBJ databases">
        <title>Complete genome of Terriglobus roseus DSM 18391.</title>
        <authorList>
            <consortium name="US DOE Joint Genome Institute (JGI-PGF)"/>
            <person name="Lucas S."/>
            <person name="Copeland A."/>
            <person name="Lapidus A."/>
            <person name="Glavina del Rio T."/>
            <person name="Dalin E."/>
            <person name="Tice H."/>
            <person name="Bruce D."/>
            <person name="Goodwin L."/>
            <person name="Pitluck S."/>
            <person name="Peters L."/>
            <person name="Mikhailova N."/>
            <person name="Munk A.C.C."/>
            <person name="Kyrpides N."/>
            <person name="Mavromatis K."/>
            <person name="Ivanova N."/>
            <person name="Brettin T."/>
            <person name="Detter J.C."/>
            <person name="Han C."/>
            <person name="Larimer F."/>
            <person name="Land M."/>
            <person name="Hauser L."/>
            <person name="Markowitz V."/>
            <person name="Cheng J.-F."/>
            <person name="Hugenholtz P."/>
            <person name="Woyke T."/>
            <person name="Wu D."/>
            <person name="Brambilla E."/>
            <person name="Klenk H.-P."/>
            <person name="Eisen J.A."/>
        </authorList>
    </citation>
    <scope>NUCLEOTIDE SEQUENCE [LARGE SCALE GENOMIC DNA]</scope>
    <source>
        <strain evidence="2">DSM 18391 / NRRL B-41598 / KBS 63</strain>
    </source>
</reference>
<dbReference type="Proteomes" id="UP000006056">
    <property type="component" value="Chromosome"/>
</dbReference>
<dbReference type="HOGENOM" id="CLU_626889_0_0_0"/>
<protein>
    <recommendedName>
        <fullName evidence="3">Porin</fullName>
    </recommendedName>
</protein>
<evidence type="ECO:0000313" key="1">
    <source>
        <dbReference type="EMBL" id="AFL86813.1"/>
    </source>
</evidence>
<dbReference type="AlphaFoldDB" id="I3ZC45"/>
<sequence>MVLAVAPQLCSAKIFAANNKSPEIVGSVPAKAIAPKQVDHSLTERWLDLTDLSHTERYRNAFATGGAHLFDNAQQRSLVAGKIKLDAQGRYDIGFRASSGRYFNWSFGGYTGENFADRVGAPTFSPSYNATAAERLGVTKAVFSDPTGLNLAHGDIKSNGWQFYLRELYFSATPVKQVTVEFGSFGIERGLSTEITSFDEDGYLSGERVRIHDAKHLFFDEVGFTTAYFGDIATPSVFDRGGSLKKSNYRQVFAKKQLKRVGFSGEYTWQAGTDTGTNTLRKAVVVGTRELKFIDSIRVEAYERLNSTSFPGIATSPLGPISPLSINGASGFAIAASKKIGKLSGDIGFASVDKDYSVYSGYRFLAAVGFPLNGDAYGTGNRPYAHASYTFAPGMTAFGFYTHQVGDEGVRTFNKQGLNAGVTFDLKAMVNKTKRVF</sequence>
<name>I3ZC45_TERRK</name>
<organism evidence="1 2">
    <name type="scientific">Terriglobus roseus (strain DSM 18391 / NRRL B-41598 / KBS 63)</name>
    <dbReference type="NCBI Taxonomy" id="926566"/>
    <lineage>
        <taxon>Bacteria</taxon>
        <taxon>Pseudomonadati</taxon>
        <taxon>Acidobacteriota</taxon>
        <taxon>Terriglobia</taxon>
        <taxon>Terriglobales</taxon>
        <taxon>Acidobacteriaceae</taxon>
        <taxon>Terriglobus</taxon>
    </lineage>
</organism>
<dbReference type="KEGG" id="trs:Terro_0471"/>